<dbReference type="Proteomes" id="UP000526307">
    <property type="component" value="Unassembled WGS sequence"/>
</dbReference>
<evidence type="ECO:0000313" key="1">
    <source>
        <dbReference type="EMBL" id="NWO23159.1"/>
    </source>
</evidence>
<dbReference type="AlphaFoldDB" id="A0A7Y8VR61"/>
<gene>
    <name evidence="1" type="ORF">HW270_03565</name>
</gene>
<keyword evidence="2" id="KW-1185">Reference proteome</keyword>
<dbReference type="RefSeq" id="WP_178978346.1">
    <property type="nucleotide sequence ID" value="NZ_JABXYR010000001.1"/>
</dbReference>
<name>A0A7Y8VR61_9FIRM</name>
<protein>
    <submittedName>
        <fullName evidence="1">Uncharacterized protein</fullName>
    </submittedName>
</protein>
<comment type="caution">
    <text evidence="1">The sequence shown here is derived from an EMBL/GenBank/DDBJ whole genome shotgun (WGS) entry which is preliminary data.</text>
</comment>
<sequence length="125" mass="14815">MLEQIKNIETEDTEEYKQFVDKFKPKKTTDDCYTPEEVYNTVLAWVVQEYDINPNKIIRPFYPGGDYQNAEYPDGYVVVDNPPFSIFKEICNFYEERDVPFFLFSPHLTGLSGEYKKKLFYSSLC</sequence>
<evidence type="ECO:0000313" key="2">
    <source>
        <dbReference type="Proteomes" id="UP000526307"/>
    </source>
</evidence>
<organism evidence="1 2">
    <name type="scientific">Mogibacterium timidum</name>
    <dbReference type="NCBI Taxonomy" id="35519"/>
    <lineage>
        <taxon>Bacteria</taxon>
        <taxon>Bacillati</taxon>
        <taxon>Bacillota</taxon>
        <taxon>Clostridia</taxon>
        <taxon>Peptostreptococcales</taxon>
        <taxon>Anaerovoracaceae</taxon>
        <taxon>Mogibacterium</taxon>
    </lineage>
</organism>
<proteinExistence type="predicted"/>
<accession>A0A7Y8VR61</accession>
<dbReference type="EMBL" id="JABXYR010000001">
    <property type="protein sequence ID" value="NWO23159.1"/>
    <property type="molecule type" value="Genomic_DNA"/>
</dbReference>
<reference evidence="1 2" key="1">
    <citation type="submission" date="2020-06" db="EMBL/GenBank/DDBJ databases">
        <title>Mogibacterium timidum strain W9173 genomic sequence.</title>
        <authorList>
            <person name="Wade W.G."/>
            <person name="Johnston C.D."/>
            <person name="Chen T."/>
            <person name="Dewhirst F.E."/>
        </authorList>
    </citation>
    <scope>NUCLEOTIDE SEQUENCE [LARGE SCALE GENOMIC DNA]</scope>
    <source>
        <strain evidence="1 2">W9173</strain>
    </source>
</reference>